<gene>
    <name evidence="2" type="primary">ku</name>
    <name evidence="5" type="ORF">K7C98_26720</name>
</gene>
<proteinExistence type="inferred from homology"/>
<comment type="similarity">
    <text evidence="2">Belongs to the prokaryotic Ku family.</text>
</comment>
<evidence type="ECO:0000256" key="1">
    <source>
        <dbReference type="ARBA" id="ARBA00023125"/>
    </source>
</evidence>
<keyword evidence="2" id="KW-0227">DNA damage</keyword>
<evidence type="ECO:0000313" key="6">
    <source>
        <dbReference type="Proteomes" id="UP001139031"/>
    </source>
</evidence>
<organism evidence="5 6">
    <name type="scientific">Nannocystis pusilla</name>
    <dbReference type="NCBI Taxonomy" id="889268"/>
    <lineage>
        <taxon>Bacteria</taxon>
        <taxon>Pseudomonadati</taxon>
        <taxon>Myxococcota</taxon>
        <taxon>Polyangia</taxon>
        <taxon>Nannocystales</taxon>
        <taxon>Nannocystaceae</taxon>
        <taxon>Nannocystis</taxon>
    </lineage>
</organism>
<dbReference type="InterPro" id="IPR009187">
    <property type="entry name" value="Prok_Ku"/>
</dbReference>
<dbReference type="PIRSF" id="PIRSF006493">
    <property type="entry name" value="Prok_Ku"/>
    <property type="match status" value="1"/>
</dbReference>
<dbReference type="PANTHER" id="PTHR41251:SF1">
    <property type="entry name" value="NON-HOMOLOGOUS END JOINING PROTEIN KU"/>
    <property type="match status" value="1"/>
</dbReference>
<sequence>MAARAIWEGTIGFGLVQIPVGLYSAESRHDLDFDLLDRRDMSPVGYQRYNRETGEPVEWDDIVKGYAVKKGEYVILEPEDFKRAAVKATQTVDIVQFADEADIDPTYFEKPYYLVPGKRGAKPYVLLREALRKTGKVGIARVVIRTRESLAAVMVKGDALVLELLRYAHELTPAEEFDLPAGKDAPKVSPPELKMAERLIDEMTAEFKPEEFKDTYHDELLAFIQRKYKGEEVEEVDVEAEAPPSNVVDMMALLKKSLARKPAVTKAEAAGADRSRNKPRKTSARNEPAKRAKKAAARNPKKPAKRRKTAARKAA</sequence>
<keyword evidence="2" id="KW-0233">DNA recombination</keyword>
<dbReference type="Proteomes" id="UP001139031">
    <property type="component" value="Unassembled WGS sequence"/>
</dbReference>
<dbReference type="CDD" id="cd00789">
    <property type="entry name" value="KU_like"/>
    <property type="match status" value="1"/>
</dbReference>
<comment type="caution">
    <text evidence="5">The sequence shown here is derived from an EMBL/GenBank/DDBJ whole genome shotgun (WGS) entry which is preliminary data.</text>
</comment>
<comment type="subunit">
    <text evidence="2">Homodimer. Interacts with LigD.</text>
</comment>
<accession>A0ABS7TXB4</accession>
<keyword evidence="6" id="KW-1185">Reference proteome</keyword>
<dbReference type="Pfam" id="PF02735">
    <property type="entry name" value="Ku"/>
    <property type="match status" value="1"/>
</dbReference>
<dbReference type="HAMAP" id="MF_01875">
    <property type="entry name" value="Prokaryotic_Ku"/>
    <property type="match status" value="1"/>
</dbReference>
<dbReference type="Gene3D" id="2.40.290.10">
    <property type="match status" value="1"/>
</dbReference>
<reference evidence="5" key="1">
    <citation type="submission" date="2021-08" db="EMBL/GenBank/DDBJ databases">
        <authorList>
            <person name="Stevens D.C."/>
        </authorList>
    </citation>
    <scope>NUCLEOTIDE SEQUENCE</scope>
    <source>
        <strain evidence="5">DSM 53165</strain>
    </source>
</reference>
<evidence type="ECO:0000313" key="5">
    <source>
        <dbReference type="EMBL" id="MBZ5712849.1"/>
    </source>
</evidence>
<dbReference type="EMBL" id="JAIRAU010000035">
    <property type="protein sequence ID" value="MBZ5712849.1"/>
    <property type="molecule type" value="Genomic_DNA"/>
</dbReference>
<feature type="compositionally biased region" description="Basic residues" evidence="3">
    <location>
        <begin position="291"/>
        <end position="315"/>
    </location>
</feature>
<dbReference type="RefSeq" id="WP_224194603.1">
    <property type="nucleotide sequence ID" value="NZ_JAIRAU010000035.1"/>
</dbReference>
<feature type="region of interest" description="Disordered" evidence="3">
    <location>
        <begin position="260"/>
        <end position="315"/>
    </location>
</feature>
<evidence type="ECO:0000256" key="2">
    <source>
        <dbReference type="HAMAP-Rule" id="MF_01875"/>
    </source>
</evidence>
<dbReference type="InterPro" id="IPR006164">
    <property type="entry name" value="DNA_bd_Ku70/Ku80"/>
</dbReference>
<comment type="function">
    <text evidence="2">With LigD forms a non-homologous end joining (NHEJ) DNA repair enzyme, which repairs dsDNA breaks with reduced fidelity. Binds linear dsDNA with 5'- and 3'- overhangs but not closed circular dsDNA nor ssDNA. Recruits and stimulates the ligase activity of LigD.</text>
</comment>
<feature type="domain" description="Ku" evidence="4">
    <location>
        <begin position="54"/>
        <end position="182"/>
    </location>
</feature>
<evidence type="ECO:0000259" key="4">
    <source>
        <dbReference type="SMART" id="SM00559"/>
    </source>
</evidence>
<dbReference type="SMART" id="SM00559">
    <property type="entry name" value="Ku78"/>
    <property type="match status" value="1"/>
</dbReference>
<keyword evidence="2" id="KW-0234">DNA repair</keyword>
<name>A0ABS7TXB4_9BACT</name>
<dbReference type="InterPro" id="IPR016194">
    <property type="entry name" value="SPOC-like_C_dom_sf"/>
</dbReference>
<protein>
    <recommendedName>
        <fullName evidence="2">Non-homologous end joining protein Ku</fullName>
    </recommendedName>
</protein>
<keyword evidence="1 2" id="KW-0238">DNA-binding</keyword>
<evidence type="ECO:0000256" key="3">
    <source>
        <dbReference type="SAM" id="MobiDB-lite"/>
    </source>
</evidence>
<dbReference type="SUPFAM" id="SSF100939">
    <property type="entry name" value="SPOC domain-like"/>
    <property type="match status" value="1"/>
</dbReference>
<dbReference type="NCBIfam" id="TIGR02772">
    <property type="entry name" value="Ku_bact"/>
    <property type="match status" value="1"/>
</dbReference>
<dbReference type="PANTHER" id="PTHR41251">
    <property type="entry name" value="NON-HOMOLOGOUS END JOINING PROTEIN KU"/>
    <property type="match status" value="1"/>
</dbReference>